<dbReference type="AlphaFoldDB" id="A0A2S1YKE8"/>
<evidence type="ECO:0000313" key="7">
    <source>
        <dbReference type="Proteomes" id="UP000245250"/>
    </source>
</evidence>
<protein>
    <recommendedName>
        <fullName evidence="4">phosphoglycolate phosphatase</fullName>
        <ecNumber evidence="4">3.1.3.18</ecNumber>
    </recommendedName>
</protein>
<proteinExistence type="inferred from homology"/>
<evidence type="ECO:0000313" key="6">
    <source>
        <dbReference type="EMBL" id="AWK04559.1"/>
    </source>
</evidence>
<organism evidence="6 7">
    <name type="scientific">Flavobacterium crocinum</name>
    <dbReference type="NCBI Taxonomy" id="2183896"/>
    <lineage>
        <taxon>Bacteria</taxon>
        <taxon>Pseudomonadati</taxon>
        <taxon>Bacteroidota</taxon>
        <taxon>Flavobacteriia</taxon>
        <taxon>Flavobacteriales</taxon>
        <taxon>Flavobacteriaceae</taxon>
        <taxon>Flavobacterium</taxon>
    </lineage>
</organism>
<sequence>MNMTKHNIKNCVVTDLDDTMWDWLGMWYNSFNPYFNEIRESFNIDEDVLKADFKNLHQQYKTTEVSFAFEELTSLSDENKKKITKKPLTGKSILHKYNSNKKSNLRLYDGVLKTLLHLKSQGVLIIGFTESNAFFTKYRIKNLELDGIFDCIYTPLDTGAPKSVDKFYDDEHWEPIKTEIRYLSKSIKKPDSEILEIILRDFQVAKENAIYIGDKIDRDIRMALDAGVTSIYAKYGSEIASDKYKLLKEVTHWTDEDVKREQEFHEKHRNEEIKPDLILEESFSQLLNYISFTSYEKKLNKDLIPNIISIWSDVVKVQQHFNDIALRIRNLALTAFTFIIATLGYIVKENIVFYIGGKEINSITVFSFLGALIIFCFCFMDRYWYHKFLIGAVSQASFIENKWYKIIPEIGLSNAITKQSGFYVGFGRFKTKLDSKKRFWFFYAPLILIFCVFFVSSFFLDNDKKAKTIENLKIKNGEQLKEIDSLRIKLLEIKISNQIKSTPVIKSDKLEAPIHPKTTQHSN</sequence>
<evidence type="ECO:0000256" key="4">
    <source>
        <dbReference type="ARBA" id="ARBA00013078"/>
    </source>
</evidence>
<feature type="transmembrane region" description="Helical" evidence="5">
    <location>
        <begin position="331"/>
        <end position="348"/>
    </location>
</feature>
<dbReference type="EC" id="3.1.3.18" evidence="4"/>
<dbReference type="Gene3D" id="1.10.150.520">
    <property type="match status" value="1"/>
</dbReference>
<reference evidence="6 7" key="1">
    <citation type="submission" date="2018-05" db="EMBL/GenBank/DDBJ databases">
        <title>Genome sequencing of Flavobacterium sp. HYN0056.</title>
        <authorList>
            <person name="Yi H."/>
            <person name="Baek C."/>
        </authorList>
    </citation>
    <scope>NUCLEOTIDE SEQUENCE [LARGE SCALE GENOMIC DNA]</scope>
    <source>
        <strain evidence="6 7">HYN0056</strain>
    </source>
</reference>
<keyword evidence="7" id="KW-1185">Reference proteome</keyword>
<evidence type="ECO:0000256" key="5">
    <source>
        <dbReference type="SAM" id="Phobius"/>
    </source>
</evidence>
<dbReference type="Gene3D" id="3.40.50.1000">
    <property type="entry name" value="HAD superfamily/HAD-like"/>
    <property type="match status" value="2"/>
</dbReference>
<evidence type="ECO:0000256" key="3">
    <source>
        <dbReference type="ARBA" id="ARBA00006171"/>
    </source>
</evidence>
<dbReference type="PANTHER" id="PTHR43434:SF1">
    <property type="entry name" value="PHOSPHOGLYCOLATE PHOSPHATASE"/>
    <property type="match status" value="1"/>
</dbReference>
<evidence type="ECO:0000256" key="2">
    <source>
        <dbReference type="ARBA" id="ARBA00004818"/>
    </source>
</evidence>
<gene>
    <name evidence="6" type="ORF">HYN56_10085</name>
</gene>
<dbReference type="SUPFAM" id="SSF56784">
    <property type="entry name" value="HAD-like"/>
    <property type="match status" value="1"/>
</dbReference>
<dbReference type="Pfam" id="PF00702">
    <property type="entry name" value="Hydrolase"/>
    <property type="match status" value="1"/>
</dbReference>
<dbReference type="GO" id="GO:0006281">
    <property type="term" value="P:DNA repair"/>
    <property type="evidence" value="ECO:0007669"/>
    <property type="project" value="TreeGrafter"/>
</dbReference>
<dbReference type="InterPro" id="IPR036412">
    <property type="entry name" value="HAD-like_sf"/>
</dbReference>
<dbReference type="PANTHER" id="PTHR43434">
    <property type="entry name" value="PHOSPHOGLYCOLATE PHOSPHATASE"/>
    <property type="match status" value="1"/>
</dbReference>
<dbReference type="InterPro" id="IPR050155">
    <property type="entry name" value="HAD-like_hydrolase_sf"/>
</dbReference>
<keyword evidence="5" id="KW-1133">Transmembrane helix</keyword>
<dbReference type="Proteomes" id="UP000245250">
    <property type="component" value="Chromosome"/>
</dbReference>
<feature type="transmembrane region" description="Helical" evidence="5">
    <location>
        <begin position="440"/>
        <end position="460"/>
    </location>
</feature>
<dbReference type="SFLD" id="SFLDS00003">
    <property type="entry name" value="Haloacid_Dehalogenase"/>
    <property type="match status" value="1"/>
</dbReference>
<feature type="transmembrane region" description="Helical" evidence="5">
    <location>
        <begin position="360"/>
        <end position="380"/>
    </location>
</feature>
<dbReference type="KEGG" id="fcr:HYN56_10085"/>
<name>A0A2S1YKE8_9FLAO</name>
<keyword evidence="5" id="KW-0472">Membrane</keyword>
<keyword evidence="5" id="KW-0812">Transmembrane</keyword>
<dbReference type="GO" id="GO:0008967">
    <property type="term" value="F:phosphoglycolate phosphatase activity"/>
    <property type="evidence" value="ECO:0007669"/>
    <property type="project" value="UniProtKB-EC"/>
</dbReference>
<comment type="catalytic activity">
    <reaction evidence="1">
        <text>2-phosphoglycolate + H2O = glycolate + phosphate</text>
        <dbReference type="Rhea" id="RHEA:14369"/>
        <dbReference type="ChEBI" id="CHEBI:15377"/>
        <dbReference type="ChEBI" id="CHEBI:29805"/>
        <dbReference type="ChEBI" id="CHEBI:43474"/>
        <dbReference type="ChEBI" id="CHEBI:58033"/>
        <dbReference type="EC" id="3.1.3.18"/>
    </reaction>
</comment>
<comment type="similarity">
    <text evidence="3">Belongs to the HAD-like hydrolase superfamily. CbbY/CbbZ/Gph/YieH family.</text>
</comment>
<dbReference type="OrthoDB" id="9800058at2"/>
<evidence type="ECO:0000256" key="1">
    <source>
        <dbReference type="ARBA" id="ARBA00000830"/>
    </source>
</evidence>
<comment type="pathway">
    <text evidence="2">Organic acid metabolism; glycolate biosynthesis; glycolate from 2-phosphoglycolate: step 1/1.</text>
</comment>
<dbReference type="InterPro" id="IPR023214">
    <property type="entry name" value="HAD_sf"/>
</dbReference>
<accession>A0A2S1YKE8</accession>
<dbReference type="EMBL" id="CP029255">
    <property type="protein sequence ID" value="AWK04559.1"/>
    <property type="molecule type" value="Genomic_DNA"/>
</dbReference>
<dbReference type="SFLD" id="SFLDG01129">
    <property type="entry name" value="C1.5:_HAD__Beta-PGM__Phosphata"/>
    <property type="match status" value="1"/>
</dbReference>